<proteinExistence type="predicted"/>
<organism evidence="1 2">
    <name type="scientific">Shewanella sediminis (strain HAW-EB3)</name>
    <dbReference type="NCBI Taxonomy" id="425104"/>
    <lineage>
        <taxon>Bacteria</taxon>
        <taxon>Pseudomonadati</taxon>
        <taxon>Pseudomonadota</taxon>
        <taxon>Gammaproteobacteria</taxon>
        <taxon>Alteromonadales</taxon>
        <taxon>Shewanellaceae</taxon>
        <taxon>Shewanella</taxon>
    </lineage>
</organism>
<dbReference type="STRING" id="425104.Ssed_0355"/>
<name>A8FQ45_SHESH</name>
<dbReference type="Proteomes" id="UP000002015">
    <property type="component" value="Chromosome"/>
</dbReference>
<protein>
    <submittedName>
        <fullName evidence="1">Uncharacterized protein</fullName>
    </submittedName>
</protein>
<dbReference type="eggNOG" id="ENOG5031KYZ">
    <property type="taxonomic scope" value="Bacteria"/>
</dbReference>
<reference evidence="1 2" key="1">
    <citation type="submission" date="2007-08" db="EMBL/GenBank/DDBJ databases">
        <title>Complete sequence of Shewanella sediminis HAW-EB3.</title>
        <authorList>
            <consortium name="US DOE Joint Genome Institute"/>
            <person name="Copeland A."/>
            <person name="Lucas S."/>
            <person name="Lapidus A."/>
            <person name="Barry K."/>
            <person name="Glavina del Rio T."/>
            <person name="Dalin E."/>
            <person name="Tice H."/>
            <person name="Pitluck S."/>
            <person name="Chertkov O."/>
            <person name="Brettin T."/>
            <person name="Bruce D."/>
            <person name="Detter J.C."/>
            <person name="Han C."/>
            <person name="Schmutz J."/>
            <person name="Larimer F."/>
            <person name="Land M."/>
            <person name="Hauser L."/>
            <person name="Kyrpides N."/>
            <person name="Kim E."/>
            <person name="Zhao J.-S."/>
            <person name="Richardson P."/>
        </authorList>
    </citation>
    <scope>NUCLEOTIDE SEQUENCE [LARGE SCALE GENOMIC DNA]</scope>
    <source>
        <strain evidence="1 2">HAW-EB3</strain>
    </source>
</reference>
<accession>A8FQ45</accession>
<sequence>MAGWIEDYISKSLDIHPRVFGQVTIGAVSNYISSSAREYIEEAYSADVEIESFIHVCMCSAVCTMGSKRGDVQNIVVYVIKKAAVKCPLLHPLIESVPQSKLTSIV</sequence>
<evidence type="ECO:0000313" key="1">
    <source>
        <dbReference type="EMBL" id="ABV34968.1"/>
    </source>
</evidence>
<keyword evidence="2" id="KW-1185">Reference proteome</keyword>
<evidence type="ECO:0000313" key="2">
    <source>
        <dbReference type="Proteomes" id="UP000002015"/>
    </source>
</evidence>
<dbReference type="HOGENOM" id="CLU_2221431_0_0_6"/>
<dbReference type="EMBL" id="CP000821">
    <property type="protein sequence ID" value="ABV34968.1"/>
    <property type="molecule type" value="Genomic_DNA"/>
</dbReference>
<gene>
    <name evidence="1" type="ordered locus">Ssed_0355</name>
</gene>
<dbReference type="KEGG" id="sse:Ssed_0355"/>
<dbReference type="AlphaFoldDB" id="A8FQ45"/>